<name>A0A0V1AAB4_9BILA</name>
<gene>
    <name evidence="1" type="ORF">T12_1557</name>
</gene>
<evidence type="ECO:0000313" key="2">
    <source>
        <dbReference type="Proteomes" id="UP000054783"/>
    </source>
</evidence>
<protein>
    <submittedName>
        <fullName evidence="1">Uncharacterized protein</fullName>
    </submittedName>
</protein>
<proteinExistence type="predicted"/>
<reference evidence="1 2" key="1">
    <citation type="submission" date="2015-01" db="EMBL/GenBank/DDBJ databases">
        <title>Evolution of Trichinella species and genotypes.</title>
        <authorList>
            <person name="Korhonen P.K."/>
            <person name="Edoardo P."/>
            <person name="Giuseppe L.R."/>
            <person name="Gasser R.B."/>
        </authorList>
    </citation>
    <scope>NUCLEOTIDE SEQUENCE [LARGE SCALE GENOMIC DNA]</scope>
    <source>
        <strain evidence="1">ISS2496</strain>
    </source>
</reference>
<sequence length="177" mass="20058">MLRSHATISGRLNRLLRIFTASGSRHQVCELCGDIQVASLMDARCILGPENGEFEHCPSELRKPQLRQLSVSWRLCRGCCCRSSDTLTSPLWRIFVLPLPDPALILPRRRQRALCMVRPTPPEVQLIIGCGMLLRSRTAEREPPKTWRPIVLLASWALVRGVQLVVERGVIYYGDCQ</sequence>
<organism evidence="1 2">
    <name type="scientific">Trichinella patagoniensis</name>
    <dbReference type="NCBI Taxonomy" id="990121"/>
    <lineage>
        <taxon>Eukaryota</taxon>
        <taxon>Metazoa</taxon>
        <taxon>Ecdysozoa</taxon>
        <taxon>Nematoda</taxon>
        <taxon>Enoplea</taxon>
        <taxon>Dorylaimia</taxon>
        <taxon>Trichinellida</taxon>
        <taxon>Trichinellidae</taxon>
        <taxon>Trichinella</taxon>
    </lineage>
</organism>
<dbReference type="Proteomes" id="UP000054783">
    <property type="component" value="Unassembled WGS sequence"/>
</dbReference>
<accession>A0A0V1AAB4</accession>
<dbReference type="EMBL" id="JYDQ01000014">
    <property type="protein sequence ID" value="KRY21720.1"/>
    <property type="molecule type" value="Genomic_DNA"/>
</dbReference>
<keyword evidence="2" id="KW-1185">Reference proteome</keyword>
<dbReference type="AlphaFoldDB" id="A0A0V1AAB4"/>
<evidence type="ECO:0000313" key="1">
    <source>
        <dbReference type="EMBL" id="KRY21720.1"/>
    </source>
</evidence>
<comment type="caution">
    <text evidence="1">The sequence shown here is derived from an EMBL/GenBank/DDBJ whole genome shotgun (WGS) entry which is preliminary data.</text>
</comment>